<protein>
    <recommendedName>
        <fullName evidence="5">RRM domain-containing protein</fullName>
    </recommendedName>
</protein>
<dbReference type="Proteomes" id="UP001219355">
    <property type="component" value="Chromosome 2"/>
</dbReference>
<dbReference type="PANTHER" id="PTHR24012">
    <property type="entry name" value="RNA BINDING PROTEIN"/>
    <property type="match status" value="1"/>
</dbReference>
<dbReference type="AlphaFoldDB" id="A0AAF0IHY3"/>
<feature type="domain" description="RRM" evidence="5">
    <location>
        <begin position="308"/>
        <end position="392"/>
    </location>
</feature>
<dbReference type="InterPro" id="IPR000504">
    <property type="entry name" value="RRM_dom"/>
</dbReference>
<dbReference type="Gene3D" id="3.30.70.330">
    <property type="match status" value="2"/>
</dbReference>
<name>A0AAF0IHY3_9EURO</name>
<dbReference type="InterPro" id="IPR012677">
    <property type="entry name" value="Nucleotide-bd_a/b_plait_sf"/>
</dbReference>
<dbReference type="PROSITE" id="PS50102">
    <property type="entry name" value="RRM"/>
    <property type="match status" value="2"/>
</dbReference>
<evidence type="ECO:0000256" key="1">
    <source>
        <dbReference type="ARBA" id="ARBA00022737"/>
    </source>
</evidence>
<evidence type="ECO:0000313" key="6">
    <source>
        <dbReference type="EMBL" id="WEW57357.1"/>
    </source>
</evidence>
<gene>
    <name evidence="6" type="ORF">PRK78_002823</name>
</gene>
<keyword evidence="2 3" id="KW-0694">RNA-binding</keyword>
<proteinExistence type="predicted"/>
<dbReference type="InterPro" id="IPR035979">
    <property type="entry name" value="RBD_domain_sf"/>
</dbReference>
<feature type="region of interest" description="Disordered" evidence="4">
    <location>
        <begin position="502"/>
        <end position="527"/>
    </location>
</feature>
<dbReference type="EMBL" id="CP120628">
    <property type="protein sequence ID" value="WEW57357.1"/>
    <property type="molecule type" value="Genomic_DNA"/>
</dbReference>
<keyword evidence="7" id="KW-1185">Reference proteome</keyword>
<evidence type="ECO:0000256" key="2">
    <source>
        <dbReference type="ARBA" id="ARBA00022884"/>
    </source>
</evidence>
<keyword evidence="1" id="KW-0677">Repeat</keyword>
<sequence length="643" mass="70094">MGSLDKLADLVKASIPEYYAVAAYRSESSTMNQQVQVQNGTGETVKHQSQSPVYKQENHVGHPYMAPQCYSQAMNPGTLARDVNGNLSQAFANLSLHGHRSNYVSVKGGIPVTSGANGETSNVHRAQHGPFMVVSTPPVFRGGVPPAPHFGQIPTEQGGPFQYVPTGIYPGFVTSAPYHPPVSYPGYSWPYPSNSDHEYAKSRRDWSPVDDKVSASAAVEGAGQPDYYPVMASIDRSPTDGSNYSAPTQAPGSCLAYQMMRGAGGYVLQDLDALVKQDPPIPPAVPAMWTNPSELTLAKCLENREGITNVYIRGFLPETTDDMLYAYASRFGKIDRCKAIVDLDTSLCKGFGFVQFFSFEACENCIRGFFHLGYQASFAQKSRNSRLKDLEDKSSTNIYCTNVPIEWVEADLRRHFEPYRVVSEKISRDENTGISKEVGFARFETREVAEKVLAEFHNVTAKDGVKLMLRFADTKAQKQLKHQSNERRAYRAGEYSYSVEMVQGSTPSPSLHRLQQAASHFSPNSQSSYASPIGVGQVWTPATSISPPGPMLNRSVNSLRVSSWPARSVLSNIDNTPSARGRFVSMNQGSLSAGSTKTVMPVPSLQGSKSENSSPKKGMGIADATSPSPSAKAIRLSTPRSCK</sequence>
<dbReference type="GO" id="GO:0003723">
    <property type="term" value="F:RNA binding"/>
    <property type="evidence" value="ECO:0007669"/>
    <property type="project" value="UniProtKB-UniRule"/>
</dbReference>
<feature type="region of interest" description="Disordered" evidence="4">
    <location>
        <begin position="587"/>
        <end position="643"/>
    </location>
</feature>
<dbReference type="Pfam" id="PF00076">
    <property type="entry name" value="RRM_1"/>
    <property type="match status" value="2"/>
</dbReference>
<evidence type="ECO:0000313" key="7">
    <source>
        <dbReference type="Proteomes" id="UP001219355"/>
    </source>
</evidence>
<accession>A0AAF0IHY3</accession>
<dbReference type="SUPFAM" id="SSF54928">
    <property type="entry name" value="RNA-binding domain, RBD"/>
    <property type="match status" value="2"/>
</dbReference>
<dbReference type="FunFam" id="3.30.70.330:FF:000323">
    <property type="entry name" value="RNA binding protein MSSP-2"/>
    <property type="match status" value="1"/>
</dbReference>
<organism evidence="6 7">
    <name type="scientific">Emydomyces testavorans</name>
    <dbReference type="NCBI Taxonomy" id="2070801"/>
    <lineage>
        <taxon>Eukaryota</taxon>
        <taxon>Fungi</taxon>
        <taxon>Dikarya</taxon>
        <taxon>Ascomycota</taxon>
        <taxon>Pezizomycotina</taxon>
        <taxon>Eurotiomycetes</taxon>
        <taxon>Eurotiomycetidae</taxon>
        <taxon>Onygenales</taxon>
        <taxon>Nannizziopsiaceae</taxon>
        <taxon>Emydomyces</taxon>
    </lineage>
</organism>
<feature type="compositionally biased region" description="Polar residues" evidence="4">
    <location>
        <begin position="587"/>
        <end position="598"/>
    </location>
</feature>
<feature type="compositionally biased region" description="Polar residues" evidence="4">
    <location>
        <begin position="605"/>
        <end position="615"/>
    </location>
</feature>
<feature type="compositionally biased region" description="Polar residues" evidence="4">
    <location>
        <begin position="516"/>
        <end position="527"/>
    </location>
</feature>
<evidence type="ECO:0000256" key="3">
    <source>
        <dbReference type="PROSITE-ProRule" id="PRU00176"/>
    </source>
</evidence>
<reference evidence="6" key="1">
    <citation type="submission" date="2023-03" db="EMBL/GenBank/DDBJ databases">
        <title>Emydomyces testavorans Genome Sequence.</title>
        <authorList>
            <person name="Hoyer L."/>
        </authorList>
    </citation>
    <scope>NUCLEOTIDE SEQUENCE</scope>
    <source>
        <strain evidence="6">16-2883</strain>
    </source>
</reference>
<evidence type="ECO:0000256" key="4">
    <source>
        <dbReference type="SAM" id="MobiDB-lite"/>
    </source>
</evidence>
<evidence type="ECO:0000259" key="5">
    <source>
        <dbReference type="PROSITE" id="PS50102"/>
    </source>
</evidence>
<feature type="domain" description="RRM" evidence="5">
    <location>
        <begin position="396"/>
        <end position="474"/>
    </location>
</feature>
<dbReference type="SMART" id="SM00360">
    <property type="entry name" value="RRM"/>
    <property type="match status" value="2"/>
</dbReference>